<comment type="caution">
    <text evidence="1">The sequence shown here is derived from an EMBL/GenBank/DDBJ whole genome shotgun (WGS) entry which is preliminary data.</text>
</comment>
<keyword evidence="2" id="KW-1185">Reference proteome</keyword>
<evidence type="ECO:0008006" key="3">
    <source>
        <dbReference type="Google" id="ProtNLM"/>
    </source>
</evidence>
<protein>
    <recommendedName>
        <fullName evidence="3">Lipoprotein</fullName>
    </recommendedName>
</protein>
<organism evidence="1 2">
    <name type="scientific">Cohnella kolymensis</name>
    <dbReference type="NCBI Taxonomy" id="1590652"/>
    <lineage>
        <taxon>Bacteria</taxon>
        <taxon>Bacillati</taxon>
        <taxon>Bacillota</taxon>
        <taxon>Bacilli</taxon>
        <taxon>Bacillales</taxon>
        <taxon>Paenibacillaceae</taxon>
        <taxon>Cohnella</taxon>
    </lineage>
</organism>
<evidence type="ECO:0000313" key="2">
    <source>
        <dbReference type="Proteomes" id="UP000054526"/>
    </source>
</evidence>
<sequence>MSGQRLYGYQPNTELPKERAPLMVEEQKIGEKTMEQGAEIYTYKDSKHNLILEYWSTEEKVQTIRLKTEIK</sequence>
<accession>A0ABR5A712</accession>
<proteinExistence type="predicted"/>
<evidence type="ECO:0000313" key="1">
    <source>
        <dbReference type="EMBL" id="KIL36438.1"/>
    </source>
</evidence>
<name>A0ABR5A712_9BACL</name>
<dbReference type="EMBL" id="JXAL01000008">
    <property type="protein sequence ID" value="KIL36438.1"/>
    <property type="molecule type" value="Genomic_DNA"/>
</dbReference>
<dbReference type="Proteomes" id="UP000054526">
    <property type="component" value="Unassembled WGS sequence"/>
</dbReference>
<reference evidence="1 2" key="1">
    <citation type="submission" date="2014-12" db="EMBL/GenBank/DDBJ databases">
        <title>Draft genome sequence of Cohnella kolymensis strain B-2846.</title>
        <authorList>
            <person name="Karlyshev A.V."/>
            <person name="Kudryashova E.B."/>
        </authorList>
    </citation>
    <scope>NUCLEOTIDE SEQUENCE [LARGE SCALE GENOMIC DNA]</scope>
    <source>
        <strain evidence="1 2">VKM B-2846</strain>
    </source>
</reference>
<gene>
    <name evidence="1" type="ORF">SD71_07425</name>
</gene>